<dbReference type="AlphaFoldDB" id="A0A4Y7SF48"/>
<protein>
    <submittedName>
        <fullName evidence="2">Uncharacterized protein</fullName>
    </submittedName>
</protein>
<keyword evidence="1" id="KW-0472">Membrane</keyword>
<feature type="transmembrane region" description="Helical" evidence="1">
    <location>
        <begin position="20"/>
        <end position="38"/>
    </location>
</feature>
<dbReference type="OrthoDB" id="271506at2759"/>
<keyword evidence="3" id="KW-1185">Reference proteome</keyword>
<name>A0A4Y7SF48_COPMI</name>
<sequence>MLHHPRRRPAFPFSTYGENALLLVQNTVITFLSSLTFLKGAVGVKKMEGRWASKC</sequence>
<comment type="caution">
    <text evidence="2">The sequence shown here is derived from an EMBL/GenBank/DDBJ whole genome shotgun (WGS) entry which is preliminary data.</text>
</comment>
<organism evidence="2 3">
    <name type="scientific">Coprinellus micaceus</name>
    <name type="common">Glistening ink-cap mushroom</name>
    <name type="synonym">Coprinus micaceus</name>
    <dbReference type="NCBI Taxonomy" id="71717"/>
    <lineage>
        <taxon>Eukaryota</taxon>
        <taxon>Fungi</taxon>
        <taxon>Dikarya</taxon>
        <taxon>Basidiomycota</taxon>
        <taxon>Agaricomycotina</taxon>
        <taxon>Agaricomycetes</taxon>
        <taxon>Agaricomycetidae</taxon>
        <taxon>Agaricales</taxon>
        <taxon>Agaricineae</taxon>
        <taxon>Psathyrellaceae</taxon>
        <taxon>Coprinellus</taxon>
    </lineage>
</organism>
<dbReference type="Proteomes" id="UP000298030">
    <property type="component" value="Unassembled WGS sequence"/>
</dbReference>
<accession>A0A4Y7SF48</accession>
<keyword evidence="1" id="KW-1133">Transmembrane helix</keyword>
<evidence type="ECO:0000313" key="2">
    <source>
        <dbReference type="EMBL" id="TEB19694.1"/>
    </source>
</evidence>
<gene>
    <name evidence="2" type="ORF">FA13DRAFT_1646529</name>
</gene>
<proteinExistence type="predicted"/>
<dbReference type="EMBL" id="QPFP01000179">
    <property type="protein sequence ID" value="TEB19694.1"/>
    <property type="molecule type" value="Genomic_DNA"/>
</dbReference>
<keyword evidence="1" id="KW-0812">Transmembrane</keyword>
<evidence type="ECO:0000313" key="3">
    <source>
        <dbReference type="Proteomes" id="UP000298030"/>
    </source>
</evidence>
<evidence type="ECO:0000256" key="1">
    <source>
        <dbReference type="SAM" id="Phobius"/>
    </source>
</evidence>
<reference evidence="2 3" key="1">
    <citation type="journal article" date="2019" name="Nat. Ecol. Evol.">
        <title>Megaphylogeny resolves global patterns of mushroom evolution.</title>
        <authorList>
            <person name="Varga T."/>
            <person name="Krizsan K."/>
            <person name="Foldi C."/>
            <person name="Dima B."/>
            <person name="Sanchez-Garcia M."/>
            <person name="Sanchez-Ramirez S."/>
            <person name="Szollosi G.J."/>
            <person name="Szarkandi J.G."/>
            <person name="Papp V."/>
            <person name="Albert L."/>
            <person name="Andreopoulos W."/>
            <person name="Angelini C."/>
            <person name="Antonin V."/>
            <person name="Barry K.W."/>
            <person name="Bougher N.L."/>
            <person name="Buchanan P."/>
            <person name="Buyck B."/>
            <person name="Bense V."/>
            <person name="Catcheside P."/>
            <person name="Chovatia M."/>
            <person name="Cooper J."/>
            <person name="Damon W."/>
            <person name="Desjardin D."/>
            <person name="Finy P."/>
            <person name="Geml J."/>
            <person name="Haridas S."/>
            <person name="Hughes K."/>
            <person name="Justo A."/>
            <person name="Karasinski D."/>
            <person name="Kautmanova I."/>
            <person name="Kiss B."/>
            <person name="Kocsube S."/>
            <person name="Kotiranta H."/>
            <person name="LaButti K.M."/>
            <person name="Lechner B.E."/>
            <person name="Liimatainen K."/>
            <person name="Lipzen A."/>
            <person name="Lukacs Z."/>
            <person name="Mihaltcheva S."/>
            <person name="Morgado L.N."/>
            <person name="Niskanen T."/>
            <person name="Noordeloos M.E."/>
            <person name="Ohm R.A."/>
            <person name="Ortiz-Santana B."/>
            <person name="Ovrebo C."/>
            <person name="Racz N."/>
            <person name="Riley R."/>
            <person name="Savchenko A."/>
            <person name="Shiryaev A."/>
            <person name="Soop K."/>
            <person name="Spirin V."/>
            <person name="Szebenyi C."/>
            <person name="Tomsovsky M."/>
            <person name="Tulloss R.E."/>
            <person name="Uehling J."/>
            <person name="Grigoriev I.V."/>
            <person name="Vagvolgyi C."/>
            <person name="Papp T."/>
            <person name="Martin F.M."/>
            <person name="Miettinen O."/>
            <person name="Hibbett D.S."/>
            <person name="Nagy L.G."/>
        </authorList>
    </citation>
    <scope>NUCLEOTIDE SEQUENCE [LARGE SCALE GENOMIC DNA]</scope>
    <source>
        <strain evidence="2 3">FP101781</strain>
    </source>
</reference>